<dbReference type="PANTHER" id="PTHR23514">
    <property type="entry name" value="BYPASS OF STOP CODON PROTEIN 6"/>
    <property type="match status" value="1"/>
</dbReference>
<dbReference type="Gene3D" id="1.20.1250.20">
    <property type="entry name" value="MFS general substrate transporter like domains"/>
    <property type="match status" value="2"/>
</dbReference>
<evidence type="ECO:0000256" key="6">
    <source>
        <dbReference type="ARBA" id="ARBA00023136"/>
    </source>
</evidence>
<reference evidence="9" key="2">
    <citation type="submission" date="2021-09" db="EMBL/GenBank/DDBJ databases">
        <authorList>
            <person name="Gilroy R."/>
        </authorList>
    </citation>
    <scope>NUCLEOTIDE SEQUENCE</scope>
    <source>
        <strain evidence="9">USAMLcec4-12693</strain>
    </source>
</reference>
<dbReference type="Proteomes" id="UP000813420">
    <property type="component" value="Unassembled WGS sequence"/>
</dbReference>
<reference evidence="9" key="1">
    <citation type="journal article" date="2021" name="PeerJ">
        <title>Extensive microbial diversity within the chicken gut microbiome revealed by metagenomics and culture.</title>
        <authorList>
            <person name="Gilroy R."/>
            <person name="Ravi A."/>
            <person name="Getino M."/>
            <person name="Pursley I."/>
            <person name="Horton D.L."/>
            <person name="Alikhan N.F."/>
            <person name="Baker D."/>
            <person name="Gharbi K."/>
            <person name="Hall N."/>
            <person name="Watson M."/>
            <person name="Adriaenssens E.M."/>
            <person name="Foster-Nyarko E."/>
            <person name="Jarju S."/>
            <person name="Secka A."/>
            <person name="Antonio M."/>
            <person name="Oren A."/>
            <person name="Chaudhuri R.R."/>
            <person name="La Ragione R."/>
            <person name="Hildebrand F."/>
            <person name="Pallen M.J."/>
        </authorList>
    </citation>
    <scope>NUCLEOTIDE SEQUENCE</scope>
    <source>
        <strain evidence="9">USAMLcec4-12693</strain>
    </source>
</reference>
<comment type="caution">
    <text evidence="9">The sequence shown here is derived from an EMBL/GenBank/DDBJ whole genome shotgun (WGS) entry which is preliminary data.</text>
</comment>
<dbReference type="PROSITE" id="PS50850">
    <property type="entry name" value="MFS"/>
    <property type="match status" value="1"/>
</dbReference>
<name>A0A9D3AK66_9FIRM</name>
<dbReference type="RefSeq" id="WP_277272486.1">
    <property type="nucleotide sequence ID" value="NZ_DYXE01000089.1"/>
</dbReference>
<feature type="transmembrane region" description="Helical" evidence="7">
    <location>
        <begin position="46"/>
        <end position="70"/>
    </location>
</feature>
<dbReference type="Pfam" id="PF07690">
    <property type="entry name" value="MFS_1"/>
    <property type="match status" value="1"/>
</dbReference>
<dbReference type="InterPro" id="IPR011701">
    <property type="entry name" value="MFS"/>
</dbReference>
<dbReference type="EMBL" id="DYXE01000089">
    <property type="protein sequence ID" value="HJH50809.1"/>
    <property type="molecule type" value="Genomic_DNA"/>
</dbReference>
<feature type="transmembrane region" description="Helical" evidence="7">
    <location>
        <begin position="338"/>
        <end position="356"/>
    </location>
</feature>
<feature type="domain" description="Major facilitator superfamily (MFS) profile" evidence="8">
    <location>
        <begin position="8"/>
        <end position="390"/>
    </location>
</feature>
<feature type="transmembrane region" description="Helical" evidence="7">
    <location>
        <begin position="220"/>
        <end position="238"/>
    </location>
</feature>
<evidence type="ECO:0000256" key="2">
    <source>
        <dbReference type="ARBA" id="ARBA00008335"/>
    </source>
</evidence>
<dbReference type="GO" id="GO:0022857">
    <property type="term" value="F:transmembrane transporter activity"/>
    <property type="evidence" value="ECO:0007669"/>
    <property type="project" value="InterPro"/>
</dbReference>
<evidence type="ECO:0000313" key="9">
    <source>
        <dbReference type="EMBL" id="HJH50809.1"/>
    </source>
</evidence>
<evidence type="ECO:0000313" key="10">
    <source>
        <dbReference type="Proteomes" id="UP000813420"/>
    </source>
</evidence>
<feature type="transmembrane region" description="Helical" evidence="7">
    <location>
        <begin position="135"/>
        <end position="154"/>
    </location>
</feature>
<evidence type="ECO:0000259" key="8">
    <source>
        <dbReference type="PROSITE" id="PS50850"/>
    </source>
</evidence>
<dbReference type="SUPFAM" id="SSF103473">
    <property type="entry name" value="MFS general substrate transporter"/>
    <property type="match status" value="1"/>
</dbReference>
<feature type="transmembrane region" description="Helical" evidence="7">
    <location>
        <begin position="258"/>
        <end position="275"/>
    </location>
</feature>
<feature type="transmembrane region" description="Helical" evidence="7">
    <location>
        <begin position="9"/>
        <end position="26"/>
    </location>
</feature>
<keyword evidence="5 7" id="KW-1133">Transmembrane helix</keyword>
<dbReference type="InterPro" id="IPR020846">
    <property type="entry name" value="MFS_dom"/>
</dbReference>
<evidence type="ECO:0000256" key="7">
    <source>
        <dbReference type="SAM" id="Phobius"/>
    </source>
</evidence>
<keyword evidence="4 7" id="KW-0812">Transmembrane</keyword>
<feature type="transmembrane region" description="Helical" evidence="7">
    <location>
        <begin position="166"/>
        <end position="184"/>
    </location>
</feature>
<evidence type="ECO:0000256" key="3">
    <source>
        <dbReference type="ARBA" id="ARBA00022448"/>
    </source>
</evidence>
<protein>
    <submittedName>
        <fullName evidence="9">MFS transporter</fullName>
    </submittedName>
</protein>
<organism evidence="9 10">
    <name type="scientific">Merdimonas faecis</name>
    <dbReference type="NCBI Taxonomy" id="1653435"/>
    <lineage>
        <taxon>Bacteria</taxon>
        <taxon>Bacillati</taxon>
        <taxon>Bacillota</taxon>
        <taxon>Clostridia</taxon>
        <taxon>Lachnospirales</taxon>
        <taxon>Lachnospiraceae</taxon>
        <taxon>Merdimonas</taxon>
    </lineage>
</organism>
<evidence type="ECO:0000256" key="5">
    <source>
        <dbReference type="ARBA" id="ARBA00022989"/>
    </source>
</evidence>
<feature type="transmembrane region" description="Helical" evidence="7">
    <location>
        <begin position="77"/>
        <end position="96"/>
    </location>
</feature>
<comment type="similarity">
    <text evidence="2">Belongs to the major facilitator superfamily.</text>
</comment>
<sequence>MNKITKRQLIILTLGGFLSYLLFGIYDSMRGATLSSLLGDLQLNYASGGTIVMGQYAGYFAATLLVGILADRIGPKFTLVLAAFSLVFGVGGYSASSGLLPLIAFIFFIGIGLGSLELGGCNIITALYQEKKGRYLNILAAIAGCGAFVTPMIAGLFLDQGISWRVIYRIFLFIAVPVAIYFVLLKNPPDSRNAGITQKEAKTTPAVSVRFRRLATWTMNFSNFAYMAAEIGTASWLVDFYQNVKHFSVIESSTSLSLFYIGITLGRLGGSLFVDRLGHMRSVLFASVGAAFCIIAGVFGPDAFAILASITGFCYSIIFPTSTAIISEISEGHPGRTLGIFLAFGGLGGMFGPWIVGIASDLLGLELGMALNCIFCAAIFISVFIVKTNTSSQRTEAL</sequence>
<dbReference type="InterPro" id="IPR036259">
    <property type="entry name" value="MFS_trans_sf"/>
</dbReference>
<dbReference type="PANTHER" id="PTHR23514:SF3">
    <property type="entry name" value="BYPASS OF STOP CODON PROTEIN 6"/>
    <property type="match status" value="1"/>
</dbReference>
<dbReference type="AlphaFoldDB" id="A0A9D3AK66"/>
<proteinExistence type="inferred from homology"/>
<gene>
    <name evidence="9" type="ORF">K8V39_11160</name>
</gene>
<evidence type="ECO:0000256" key="1">
    <source>
        <dbReference type="ARBA" id="ARBA00004651"/>
    </source>
</evidence>
<dbReference type="InterPro" id="IPR051788">
    <property type="entry name" value="MFS_Transporter"/>
</dbReference>
<feature type="transmembrane region" description="Helical" evidence="7">
    <location>
        <begin position="305"/>
        <end position="326"/>
    </location>
</feature>
<keyword evidence="3" id="KW-0813">Transport</keyword>
<feature type="transmembrane region" description="Helical" evidence="7">
    <location>
        <begin position="362"/>
        <end position="386"/>
    </location>
</feature>
<keyword evidence="6 7" id="KW-0472">Membrane</keyword>
<dbReference type="GO" id="GO:0005886">
    <property type="term" value="C:plasma membrane"/>
    <property type="evidence" value="ECO:0007669"/>
    <property type="project" value="UniProtKB-SubCell"/>
</dbReference>
<evidence type="ECO:0000256" key="4">
    <source>
        <dbReference type="ARBA" id="ARBA00022692"/>
    </source>
</evidence>
<feature type="transmembrane region" description="Helical" evidence="7">
    <location>
        <begin position="102"/>
        <end position="128"/>
    </location>
</feature>
<feature type="transmembrane region" description="Helical" evidence="7">
    <location>
        <begin position="282"/>
        <end position="299"/>
    </location>
</feature>
<comment type="subcellular location">
    <subcellularLocation>
        <location evidence="1">Cell membrane</location>
        <topology evidence="1">Multi-pass membrane protein</topology>
    </subcellularLocation>
</comment>
<accession>A0A9D3AK66</accession>